<feature type="signal peptide" evidence="7">
    <location>
        <begin position="1"/>
        <end position="19"/>
    </location>
</feature>
<dbReference type="PRINTS" id="PR00297">
    <property type="entry name" value="CHAPERONIN10"/>
</dbReference>
<evidence type="ECO:0000256" key="4">
    <source>
        <dbReference type="ARBA" id="ARBA00073031"/>
    </source>
</evidence>
<keyword evidence="2 6" id="KW-0143">Chaperone</keyword>
<evidence type="ECO:0000256" key="5">
    <source>
        <dbReference type="ARBA" id="ARBA00079398"/>
    </source>
</evidence>
<dbReference type="GO" id="GO:0051082">
    <property type="term" value="F:unfolded protein binding"/>
    <property type="evidence" value="ECO:0007669"/>
    <property type="project" value="TreeGrafter"/>
</dbReference>
<evidence type="ECO:0000256" key="7">
    <source>
        <dbReference type="SAM" id="SignalP"/>
    </source>
</evidence>
<dbReference type="FunFam" id="2.30.33.40:FF:000001">
    <property type="entry name" value="10 kDa chaperonin"/>
    <property type="match status" value="2"/>
</dbReference>
<evidence type="ECO:0000313" key="8">
    <source>
        <dbReference type="EMBL" id="GFH60533.1"/>
    </source>
</evidence>
<comment type="caution">
    <text evidence="8">The sequence shown here is derived from an EMBL/GenBank/DDBJ whole genome shotgun (WGS) entry which is preliminary data.</text>
</comment>
<dbReference type="InterPro" id="IPR011032">
    <property type="entry name" value="GroES-like_sf"/>
</dbReference>
<dbReference type="CDD" id="cd00320">
    <property type="entry name" value="cpn10"/>
    <property type="match status" value="2"/>
</dbReference>
<reference evidence="8 9" key="1">
    <citation type="journal article" date="2021" name="Sci. Rep.">
        <title>The genome of the diatom Chaetoceros tenuissimus carries an ancient integrated fragment of an extant virus.</title>
        <authorList>
            <person name="Hongo Y."/>
            <person name="Kimura K."/>
            <person name="Takaki Y."/>
            <person name="Yoshida Y."/>
            <person name="Baba S."/>
            <person name="Kobayashi G."/>
            <person name="Nagasaki K."/>
            <person name="Hano T."/>
            <person name="Tomaru Y."/>
        </authorList>
    </citation>
    <scope>NUCLEOTIDE SEQUENCE [LARGE SCALE GENOMIC DNA]</scope>
    <source>
        <strain evidence="8 9">NIES-3715</strain>
    </source>
</reference>
<dbReference type="PANTHER" id="PTHR10772">
    <property type="entry name" value="10 KDA HEAT SHOCK PROTEIN"/>
    <property type="match status" value="1"/>
</dbReference>
<proteinExistence type="inferred from homology"/>
<evidence type="ECO:0000313" key="9">
    <source>
        <dbReference type="Proteomes" id="UP001054902"/>
    </source>
</evidence>
<evidence type="ECO:0000256" key="1">
    <source>
        <dbReference type="ARBA" id="ARBA00006975"/>
    </source>
</evidence>
<sequence length="247" mass="26844">MFSAFNILNYLLAASVVTAFAPSFGSNLRSQTGLNVVTLDGEEIRGEITPLGNFVLVRTKDTLAATGGGILLPDQSQERPTEGVVISAGPGKLHPHTGVRIHNPVKEGMSVLYGKFDGSPLTYNDEQMQMIRDDDVMLFYDGIKMTKGNVIPCRDYVLVKLDEEKLETDSGVVIAAAVTKDDLPCVGTVFKVGEGRMCSTGEFTPSPVKEGQRVKFKDYSGNEIKIDGDEYSLVRMVDILCVADIEN</sequence>
<feature type="chain" id="PRO_5041907483" description="20 kDa chaperonin, chloroplastic" evidence="7">
    <location>
        <begin position="20"/>
        <end position="247"/>
    </location>
</feature>
<name>A0AAD3D9Z5_9STRA</name>
<dbReference type="GO" id="GO:0051087">
    <property type="term" value="F:protein-folding chaperone binding"/>
    <property type="evidence" value="ECO:0007669"/>
    <property type="project" value="TreeGrafter"/>
</dbReference>
<keyword evidence="7" id="KW-0732">Signal</keyword>
<dbReference type="EMBL" id="BLLK01000069">
    <property type="protein sequence ID" value="GFH60533.1"/>
    <property type="molecule type" value="Genomic_DNA"/>
</dbReference>
<dbReference type="Pfam" id="PF00166">
    <property type="entry name" value="Cpn10"/>
    <property type="match status" value="2"/>
</dbReference>
<dbReference type="GO" id="GO:0044183">
    <property type="term" value="F:protein folding chaperone"/>
    <property type="evidence" value="ECO:0007669"/>
    <property type="project" value="InterPro"/>
</dbReference>
<dbReference type="AlphaFoldDB" id="A0AAD3D9Z5"/>
<gene>
    <name evidence="8" type="ORF">CTEN210_17009</name>
</gene>
<comment type="similarity">
    <text evidence="1 6">Belongs to the GroES chaperonin family.</text>
</comment>
<dbReference type="SMART" id="SM00883">
    <property type="entry name" value="Cpn10"/>
    <property type="match status" value="2"/>
</dbReference>
<dbReference type="GO" id="GO:0005739">
    <property type="term" value="C:mitochondrion"/>
    <property type="evidence" value="ECO:0007669"/>
    <property type="project" value="TreeGrafter"/>
</dbReference>
<protein>
    <recommendedName>
        <fullName evidence="4">20 kDa chaperonin, chloroplastic</fullName>
    </recommendedName>
    <alternativeName>
        <fullName evidence="3">Chaperonin 10</fullName>
    </alternativeName>
    <alternativeName>
        <fullName evidence="5">Protein Cpn21</fullName>
    </alternativeName>
</protein>
<evidence type="ECO:0000256" key="2">
    <source>
        <dbReference type="ARBA" id="ARBA00023186"/>
    </source>
</evidence>
<dbReference type="SUPFAM" id="SSF50129">
    <property type="entry name" value="GroES-like"/>
    <property type="match status" value="2"/>
</dbReference>
<dbReference type="InterPro" id="IPR020818">
    <property type="entry name" value="Chaperonin_GroES"/>
</dbReference>
<dbReference type="GO" id="GO:0005524">
    <property type="term" value="F:ATP binding"/>
    <property type="evidence" value="ECO:0007669"/>
    <property type="project" value="InterPro"/>
</dbReference>
<organism evidence="8 9">
    <name type="scientific">Chaetoceros tenuissimus</name>
    <dbReference type="NCBI Taxonomy" id="426638"/>
    <lineage>
        <taxon>Eukaryota</taxon>
        <taxon>Sar</taxon>
        <taxon>Stramenopiles</taxon>
        <taxon>Ochrophyta</taxon>
        <taxon>Bacillariophyta</taxon>
        <taxon>Coscinodiscophyceae</taxon>
        <taxon>Chaetocerotophycidae</taxon>
        <taxon>Chaetocerotales</taxon>
        <taxon>Chaetocerotaceae</taxon>
        <taxon>Chaetoceros</taxon>
    </lineage>
</organism>
<dbReference type="InterPro" id="IPR037124">
    <property type="entry name" value="Chaperonin_GroES_sf"/>
</dbReference>
<dbReference type="Gene3D" id="2.30.33.40">
    <property type="entry name" value="GroES chaperonin"/>
    <property type="match status" value="2"/>
</dbReference>
<keyword evidence="9" id="KW-1185">Reference proteome</keyword>
<dbReference type="PANTHER" id="PTHR10772:SF63">
    <property type="entry name" value="20 KDA CHAPERONIN, CHLOROPLASTIC"/>
    <property type="match status" value="1"/>
</dbReference>
<dbReference type="Proteomes" id="UP001054902">
    <property type="component" value="Unassembled WGS sequence"/>
</dbReference>
<evidence type="ECO:0000256" key="3">
    <source>
        <dbReference type="ARBA" id="ARBA00031971"/>
    </source>
</evidence>
<dbReference type="GO" id="GO:0046872">
    <property type="term" value="F:metal ion binding"/>
    <property type="evidence" value="ECO:0007669"/>
    <property type="project" value="TreeGrafter"/>
</dbReference>
<evidence type="ECO:0000256" key="6">
    <source>
        <dbReference type="RuleBase" id="RU003479"/>
    </source>
</evidence>
<accession>A0AAD3D9Z5</accession>